<evidence type="ECO:0000313" key="3">
    <source>
        <dbReference type="EMBL" id="KAK2144403.1"/>
    </source>
</evidence>
<feature type="repeat" description="ANK" evidence="1">
    <location>
        <begin position="189"/>
        <end position="221"/>
    </location>
</feature>
<dbReference type="AlphaFoldDB" id="A0AAD9J1P4"/>
<keyword evidence="1" id="KW-0040">ANK repeat</keyword>
<evidence type="ECO:0000256" key="1">
    <source>
        <dbReference type="PROSITE-ProRule" id="PRU00023"/>
    </source>
</evidence>
<reference evidence="3" key="1">
    <citation type="journal article" date="2023" name="Mol. Biol. Evol.">
        <title>Third-Generation Sequencing Reveals the Adaptive Role of the Epigenome in Three Deep-Sea Polychaetes.</title>
        <authorList>
            <person name="Perez M."/>
            <person name="Aroh O."/>
            <person name="Sun Y."/>
            <person name="Lan Y."/>
            <person name="Juniper S.K."/>
            <person name="Young C.R."/>
            <person name="Angers B."/>
            <person name="Qian P.Y."/>
        </authorList>
    </citation>
    <scope>NUCLEOTIDE SEQUENCE</scope>
    <source>
        <strain evidence="3">P08H-3</strain>
    </source>
</reference>
<keyword evidence="4" id="KW-1185">Reference proteome</keyword>
<feature type="signal peptide" evidence="2">
    <location>
        <begin position="1"/>
        <end position="19"/>
    </location>
</feature>
<keyword evidence="2" id="KW-0732">Signal</keyword>
<dbReference type="SUPFAM" id="SSF54236">
    <property type="entry name" value="Ubiquitin-like"/>
    <property type="match status" value="1"/>
</dbReference>
<proteinExistence type="predicted"/>
<dbReference type="EMBL" id="JAODUP010000759">
    <property type="protein sequence ID" value="KAK2144403.1"/>
    <property type="molecule type" value="Genomic_DNA"/>
</dbReference>
<dbReference type="InterPro" id="IPR002110">
    <property type="entry name" value="Ankyrin_rpt"/>
</dbReference>
<evidence type="ECO:0000313" key="4">
    <source>
        <dbReference type="Proteomes" id="UP001208570"/>
    </source>
</evidence>
<evidence type="ECO:0000256" key="2">
    <source>
        <dbReference type="SAM" id="SignalP"/>
    </source>
</evidence>
<accession>A0AAD9J1P4</accession>
<name>A0AAD9J1P4_9ANNE</name>
<feature type="chain" id="PRO_5042236286" evidence="2">
    <location>
        <begin position="20"/>
        <end position="263"/>
    </location>
</feature>
<dbReference type="PANTHER" id="PTHR22677:SF3">
    <property type="entry name" value="ANKYRIN REPEAT DOMAIN-CONTAINING PROTEIN 60"/>
    <property type="match status" value="1"/>
</dbReference>
<protein>
    <submittedName>
        <fullName evidence="3">Uncharacterized protein</fullName>
    </submittedName>
</protein>
<dbReference type="PROSITE" id="PS50088">
    <property type="entry name" value="ANK_REPEAT"/>
    <property type="match status" value="2"/>
</dbReference>
<gene>
    <name evidence="3" type="ORF">LSH36_759g00002</name>
</gene>
<comment type="caution">
    <text evidence="3">The sequence shown here is derived from an EMBL/GenBank/DDBJ whole genome shotgun (WGS) entry which is preliminary data.</text>
</comment>
<dbReference type="Pfam" id="PF12796">
    <property type="entry name" value="Ank_2"/>
    <property type="match status" value="1"/>
</dbReference>
<organism evidence="3 4">
    <name type="scientific">Paralvinella palmiformis</name>
    <dbReference type="NCBI Taxonomy" id="53620"/>
    <lineage>
        <taxon>Eukaryota</taxon>
        <taxon>Metazoa</taxon>
        <taxon>Spiralia</taxon>
        <taxon>Lophotrochozoa</taxon>
        <taxon>Annelida</taxon>
        <taxon>Polychaeta</taxon>
        <taxon>Sedentaria</taxon>
        <taxon>Canalipalpata</taxon>
        <taxon>Terebellida</taxon>
        <taxon>Terebelliformia</taxon>
        <taxon>Alvinellidae</taxon>
        <taxon>Paralvinella</taxon>
    </lineage>
</organism>
<dbReference type="Gene3D" id="1.25.40.20">
    <property type="entry name" value="Ankyrin repeat-containing domain"/>
    <property type="match status" value="1"/>
</dbReference>
<dbReference type="SMART" id="SM00248">
    <property type="entry name" value="ANK"/>
    <property type="match status" value="2"/>
</dbReference>
<dbReference type="Proteomes" id="UP001208570">
    <property type="component" value="Unassembled WGS sequence"/>
</dbReference>
<dbReference type="SUPFAM" id="SSF48403">
    <property type="entry name" value="Ankyrin repeat"/>
    <property type="match status" value="1"/>
</dbReference>
<sequence length="263" mass="29680">MIVLWLIWIGNTVPNIANSHNFDDHSLKSMKDEKRLQLIKGRQTDISLCLDKNVITNPSGAPSGYGKQNSFEIRVKIDPTGEAYPLEISNEMKIEELMSQLEFLTGIPIHIQKLWYLDEGDLPPKAVKRERGQLLWIVVKLVIDISFGKERRGNDRSLVALYMAAHRGRLNIVNRLLEAGSEVNGMTPNGRTALHVAASRGHGDVMDTLLEHGATPDVVDMDGETPSSIAIKHGHKDCDRHLFMFRWQQRAKNRLKQNMSKNG</sequence>
<dbReference type="Gene3D" id="3.10.20.90">
    <property type="entry name" value="Phosphatidylinositol 3-kinase Catalytic Subunit, Chain A, domain 1"/>
    <property type="match status" value="1"/>
</dbReference>
<dbReference type="InterPro" id="IPR039323">
    <property type="entry name" value="ANKRD_45/46/60"/>
</dbReference>
<dbReference type="PANTHER" id="PTHR22677">
    <property type="entry name" value="ANKYRIN REPEAT DOMAIN-CONTAINING PROTEIN 60"/>
    <property type="match status" value="1"/>
</dbReference>
<dbReference type="InterPro" id="IPR029071">
    <property type="entry name" value="Ubiquitin-like_domsf"/>
</dbReference>
<feature type="repeat" description="ANK" evidence="1">
    <location>
        <begin position="156"/>
        <end position="188"/>
    </location>
</feature>
<dbReference type="InterPro" id="IPR036770">
    <property type="entry name" value="Ankyrin_rpt-contain_sf"/>
</dbReference>
<dbReference type="PROSITE" id="PS50297">
    <property type="entry name" value="ANK_REP_REGION"/>
    <property type="match status" value="2"/>
</dbReference>